<evidence type="ECO:0000313" key="2">
    <source>
        <dbReference type="Proteomes" id="UP000604481"/>
    </source>
</evidence>
<name>A0A8J7FK29_9NEIS</name>
<reference evidence="1 2" key="1">
    <citation type="submission" date="2020-10" db="EMBL/GenBank/DDBJ databases">
        <title>The genome sequence of Chitinilyticum litopenaei 4Y14.</title>
        <authorList>
            <person name="Liu Y."/>
        </authorList>
    </citation>
    <scope>NUCLEOTIDE SEQUENCE [LARGE SCALE GENOMIC DNA]</scope>
    <source>
        <strain evidence="1 2">4Y14</strain>
    </source>
</reference>
<dbReference type="RefSeq" id="WP_194117157.1">
    <property type="nucleotide sequence ID" value="NZ_JADFUA010000011.1"/>
</dbReference>
<dbReference type="InterPro" id="IPR025500">
    <property type="entry name" value="DUF4390"/>
</dbReference>
<organism evidence="1 2">
    <name type="scientific">Chitinilyticum piscinae</name>
    <dbReference type="NCBI Taxonomy" id="2866724"/>
    <lineage>
        <taxon>Bacteria</taxon>
        <taxon>Pseudomonadati</taxon>
        <taxon>Pseudomonadota</taxon>
        <taxon>Betaproteobacteria</taxon>
        <taxon>Neisseriales</taxon>
        <taxon>Chitinibacteraceae</taxon>
        <taxon>Chitinilyticum</taxon>
    </lineage>
</organism>
<comment type="caution">
    <text evidence="1">The sequence shown here is derived from an EMBL/GenBank/DDBJ whole genome shotgun (WGS) entry which is preliminary data.</text>
</comment>
<gene>
    <name evidence="1" type="ORF">INR99_14805</name>
</gene>
<dbReference type="Pfam" id="PF14334">
    <property type="entry name" value="DUF4390"/>
    <property type="match status" value="1"/>
</dbReference>
<proteinExistence type="predicted"/>
<sequence length="202" mass="22324">MGFTTHCSARRPRRPSLLLALGLLLLGAFALAGEIAPQRAEVRLGNAQIEISARFSITLPPGAEAALQNGTSLPFTYQFQLKKPRLQAWYQQVKSGFGVTSTTTYRLSYHPLTRQYRVASNGITRNFASLHEALQAIGTIGGWVALKDTSAADDPDSFAGRVRLILDFDLLPKPMQISALGNNDWRIEPEWQDLKLAVEKDE</sequence>
<dbReference type="AlphaFoldDB" id="A0A8J7FK29"/>
<evidence type="ECO:0000313" key="1">
    <source>
        <dbReference type="EMBL" id="MBE9610608.1"/>
    </source>
</evidence>
<keyword evidence="2" id="KW-1185">Reference proteome</keyword>
<dbReference type="EMBL" id="JADFUA010000011">
    <property type="protein sequence ID" value="MBE9610608.1"/>
    <property type="molecule type" value="Genomic_DNA"/>
</dbReference>
<protein>
    <submittedName>
        <fullName evidence="1">DUF4390 domain-containing protein</fullName>
    </submittedName>
</protein>
<dbReference type="Proteomes" id="UP000604481">
    <property type="component" value="Unassembled WGS sequence"/>
</dbReference>
<accession>A0A8J7FK29</accession>